<dbReference type="AlphaFoldDB" id="A0A7J6X4L8"/>
<organism evidence="12 13">
    <name type="scientific">Thalictrum thalictroides</name>
    <name type="common">Rue-anemone</name>
    <name type="synonym">Anemone thalictroides</name>
    <dbReference type="NCBI Taxonomy" id="46969"/>
    <lineage>
        <taxon>Eukaryota</taxon>
        <taxon>Viridiplantae</taxon>
        <taxon>Streptophyta</taxon>
        <taxon>Embryophyta</taxon>
        <taxon>Tracheophyta</taxon>
        <taxon>Spermatophyta</taxon>
        <taxon>Magnoliopsida</taxon>
        <taxon>Ranunculales</taxon>
        <taxon>Ranunculaceae</taxon>
        <taxon>Thalictroideae</taxon>
        <taxon>Thalictrum</taxon>
    </lineage>
</organism>
<evidence type="ECO:0000313" key="12">
    <source>
        <dbReference type="EMBL" id="KAF5204624.1"/>
    </source>
</evidence>
<dbReference type="Pfam" id="PF08646">
    <property type="entry name" value="Rep_fac-A_C"/>
    <property type="match status" value="1"/>
</dbReference>
<evidence type="ECO:0000259" key="11">
    <source>
        <dbReference type="Pfam" id="PF08646"/>
    </source>
</evidence>
<keyword evidence="5" id="KW-0863">Zinc-finger</keyword>
<dbReference type="SUPFAM" id="SSF50249">
    <property type="entry name" value="Nucleic acid-binding proteins"/>
    <property type="match status" value="1"/>
</dbReference>
<dbReference type="PANTHER" id="PTHR13129:SF4">
    <property type="entry name" value="DDB1- AND CUL4-ASSOCIATED FACTOR 1"/>
    <property type="match status" value="1"/>
</dbReference>
<dbReference type="GO" id="GO:1990904">
    <property type="term" value="C:ribonucleoprotein complex"/>
    <property type="evidence" value="ECO:0007669"/>
    <property type="project" value="UniProtKB-KW"/>
</dbReference>
<evidence type="ECO:0000256" key="6">
    <source>
        <dbReference type="ARBA" id="ARBA00022833"/>
    </source>
</evidence>
<evidence type="ECO:0000256" key="5">
    <source>
        <dbReference type="ARBA" id="ARBA00022771"/>
    </source>
</evidence>
<evidence type="ECO:0000256" key="8">
    <source>
        <dbReference type="ARBA" id="ARBA00023125"/>
    </source>
</evidence>
<dbReference type="InterPro" id="IPR033270">
    <property type="entry name" value="VPRBP/DCAF1"/>
</dbReference>
<proteinExistence type="inferred from homology"/>
<dbReference type="GO" id="GO:0003677">
    <property type="term" value="F:DNA binding"/>
    <property type="evidence" value="ECO:0007669"/>
    <property type="project" value="UniProtKB-KW"/>
</dbReference>
<dbReference type="GO" id="GO:0005840">
    <property type="term" value="C:ribosome"/>
    <property type="evidence" value="ECO:0007669"/>
    <property type="project" value="UniProtKB-KW"/>
</dbReference>
<dbReference type="GO" id="GO:0008270">
    <property type="term" value="F:zinc ion binding"/>
    <property type="evidence" value="ECO:0007669"/>
    <property type="project" value="UniProtKB-KW"/>
</dbReference>
<comment type="similarity">
    <text evidence="3">Belongs to the universal ribosomal protein uL11 family.</text>
</comment>
<keyword evidence="7" id="KW-0689">Ribosomal protein</keyword>
<dbReference type="EMBL" id="JABWDY010005204">
    <property type="protein sequence ID" value="KAF5204624.1"/>
    <property type="molecule type" value="Genomic_DNA"/>
</dbReference>
<dbReference type="InterPro" id="IPR036796">
    <property type="entry name" value="Ribosomal_uL11_N_sf"/>
</dbReference>
<accession>A0A7J6X4L8</accession>
<dbReference type="GO" id="GO:0016567">
    <property type="term" value="P:protein ubiquitination"/>
    <property type="evidence" value="ECO:0007669"/>
    <property type="project" value="InterPro"/>
</dbReference>
<name>A0A7J6X4L8_THATH</name>
<dbReference type="InterPro" id="IPR013955">
    <property type="entry name" value="Rep_factor-A_C"/>
</dbReference>
<evidence type="ECO:0000256" key="1">
    <source>
        <dbReference type="ARBA" id="ARBA00004123"/>
    </source>
</evidence>
<dbReference type="CDD" id="cd04476">
    <property type="entry name" value="RPA1_DBD_C"/>
    <property type="match status" value="1"/>
</dbReference>
<keyword evidence="4" id="KW-0479">Metal-binding</keyword>
<evidence type="ECO:0000256" key="10">
    <source>
        <dbReference type="ARBA" id="ARBA00023274"/>
    </source>
</evidence>
<dbReference type="OrthoDB" id="1110790at2759"/>
<evidence type="ECO:0000256" key="9">
    <source>
        <dbReference type="ARBA" id="ARBA00023242"/>
    </source>
</evidence>
<dbReference type="Gene3D" id="2.40.50.140">
    <property type="entry name" value="Nucleic acid-binding proteins"/>
    <property type="match status" value="1"/>
</dbReference>
<evidence type="ECO:0000256" key="4">
    <source>
        <dbReference type="ARBA" id="ARBA00022723"/>
    </source>
</evidence>
<evidence type="ECO:0000256" key="7">
    <source>
        <dbReference type="ARBA" id="ARBA00022980"/>
    </source>
</evidence>
<keyword evidence="9" id="KW-0539">Nucleus</keyword>
<keyword evidence="13" id="KW-1185">Reference proteome</keyword>
<protein>
    <recommendedName>
        <fullName evidence="11">Replication factor A C-terminal domain-containing protein</fullName>
    </recommendedName>
</protein>
<dbReference type="Proteomes" id="UP000554482">
    <property type="component" value="Unassembled WGS sequence"/>
</dbReference>
<keyword evidence="8" id="KW-0238">DNA-binding</keyword>
<dbReference type="SUPFAM" id="SSF54747">
    <property type="entry name" value="Ribosomal L11/L12e N-terminal domain"/>
    <property type="match status" value="1"/>
</dbReference>
<gene>
    <name evidence="12" type="ORF">FRX31_005791</name>
</gene>
<dbReference type="PANTHER" id="PTHR13129">
    <property type="entry name" value="VPRBP PROTEIN-RELATED"/>
    <property type="match status" value="1"/>
</dbReference>
<keyword evidence="6" id="KW-0862">Zinc</keyword>
<dbReference type="InterPro" id="IPR047192">
    <property type="entry name" value="Euk_RPA1_DBD_C"/>
</dbReference>
<sequence>MIIDLAQYVLGVLHIVTIVPYIRKSIVNATLSNDRDGMAVILDATNNSSYVDPEFKGCFWRPVATTIKFTVPAGVARPAPPVGPDLACPYYNKKMDPNDNATECGNCLAHVTIPAEKYRYRIGVEDYTGNTTFIAFDNVAYSLLNKTCNQLLEFRLKDNGEKQIQTILEKPLNKHYIFQIKFDLFNYREEYRSYKITNIFDGTNSHQTIIVKEEKIKESDEDNLENHTAKKMRKD</sequence>
<dbReference type="InterPro" id="IPR012340">
    <property type="entry name" value="NA-bd_OB-fold"/>
</dbReference>
<dbReference type="GO" id="GO:0080008">
    <property type="term" value="C:Cul4-RING E3 ubiquitin ligase complex"/>
    <property type="evidence" value="ECO:0007669"/>
    <property type="project" value="TreeGrafter"/>
</dbReference>
<reference evidence="12 13" key="1">
    <citation type="submission" date="2020-06" db="EMBL/GenBank/DDBJ databases">
        <title>Transcriptomic and genomic resources for Thalictrum thalictroides and T. hernandezii: Facilitating candidate gene discovery in an emerging model plant lineage.</title>
        <authorList>
            <person name="Arias T."/>
            <person name="Riano-Pachon D.M."/>
            <person name="Di Stilio V.S."/>
        </authorList>
    </citation>
    <scope>NUCLEOTIDE SEQUENCE [LARGE SCALE GENOMIC DNA]</scope>
    <source>
        <strain evidence="13">cv. WT478/WT964</strain>
        <tissue evidence="12">Leaves</tissue>
    </source>
</reference>
<comment type="similarity">
    <text evidence="2">Belongs to the replication factor A protein 1 family.</text>
</comment>
<evidence type="ECO:0000256" key="3">
    <source>
        <dbReference type="ARBA" id="ARBA00010537"/>
    </source>
</evidence>
<feature type="domain" description="Replication factor A C-terminal" evidence="11">
    <location>
        <begin position="87"/>
        <end position="193"/>
    </location>
</feature>
<keyword evidence="10" id="KW-0687">Ribonucleoprotein</keyword>
<evidence type="ECO:0000256" key="2">
    <source>
        <dbReference type="ARBA" id="ARBA00005690"/>
    </source>
</evidence>
<dbReference type="GO" id="GO:0005634">
    <property type="term" value="C:nucleus"/>
    <property type="evidence" value="ECO:0007669"/>
    <property type="project" value="UniProtKB-SubCell"/>
</dbReference>
<evidence type="ECO:0000313" key="13">
    <source>
        <dbReference type="Proteomes" id="UP000554482"/>
    </source>
</evidence>
<comment type="subcellular location">
    <subcellularLocation>
        <location evidence="1">Nucleus</location>
    </subcellularLocation>
</comment>
<comment type="caution">
    <text evidence="12">The sequence shown here is derived from an EMBL/GenBank/DDBJ whole genome shotgun (WGS) entry which is preliminary data.</text>
</comment>